<dbReference type="GO" id="GO:0043190">
    <property type="term" value="C:ATP-binding cassette (ABC) transporter complex"/>
    <property type="evidence" value="ECO:0007669"/>
    <property type="project" value="InterPro"/>
</dbReference>
<feature type="domain" description="Solute-binding protein family 5" evidence="1">
    <location>
        <begin position="118"/>
        <end position="504"/>
    </location>
</feature>
<dbReference type="Proteomes" id="UP000051612">
    <property type="component" value="Unassembled WGS sequence"/>
</dbReference>
<dbReference type="PIRSF" id="PIRSF002741">
    <property type="entry name" value="MppA"/>
    <property type="match status" value="1"/>
</dbReference>
<evidence type="ECO:0000313" key="2">
    <source>
        <dbReference type="EMBL" id="KRM76909.1"/>
    </source>
</evidence>
<dbReference type="InterPro" id="IPR000914">
    <property type="entry name" value="SBP_5_dom"/>
</dbReference>
<comment type="caution">
    <text evidence="2">The sequence shown here is derived from an EMBL/GenBank/DDBJ whole genome shotgun (WGS) entry which is preliminary data.</text>
</comment>
<dbReference type="GO" id="GO:1904680">
    <property type="term" value="F:peptide transmembrane transporter activity"/>
    <property type="evidence" value="ECO:0007669"/>
    <property type="project" value="TreeGrafter"/>
</dbReference>
<dbReference type="GO" id="GO:0015833">
    <property type="term" value="P:peptide transport"/>
    <property type="evidence" value="ECO:0007669"/>
    <property type="project" value="TreeGrafter"/>
</dbReference>
<gene>
    <name evidence="2" type="ORF">FC48_GL001288</name>
</gene>
<dbReference type="Gene3D" id="3.40.190.10">
    <property type="entry name" value="Periplasmic binding protein-like II"/>
    <property type="match status" value="1"/>
</dbReference>
<evidence type="ECO:0000259" key="1">
    <source>
        <dbReference type="Pfam" id="PF00496"/>
    </source>
</evidence>
<sequence>MHLSKKQGGKIKMNKKWVVKSALALATALMVAGTVTNSVTAAKLPLEYNNHKKAKKGGTLRVAYASEGVFKGVFADMLRVDGPTADVSQFGDYSLFRVNNDFTYAKGGLANVAFDYKQKTATVKINKKTRWSDGHPVEAKDMEYTYEVVSNKDVNSAGYNKYRNIVGVEEYHTGKADKISGLEVKDEKTLVIHFKEMKPEMKFPGSGYVIGKVMPYHYLKGIPFDQLASSDKLQKDPLFYGPFKIKNMVKGESIEWVPNKYYGGKKPNLAKITVEMVNPSHATEAMRANKYDVLLNESPEVYNKVRKLSQYVVLGKKERYYYYLGFKVGHFKDGVNVMDRKTPVQDKALRQAMGYALNMNQMTKKFGYGLNYRANTIVPDVFGKYSDHKLKGYYLNLKKANKLLDQAGYKMQKNGYRTLPNGKPFTLKLLAPVSTDSANNRTAIESYLQQWKKIGVKVKLKDSRLQEFNSYIEQLTKDGEGYDVYLSNWSVTSVPTTSIAGTYLPNNPYNLSHFVTKENTELLESLSSKEAFNTNYQIKQFYKWQAYMNQEAYIVPLRFRYETKVFSKKLTNVSLGTAKSDTLWEDIAFTE</sequence>
<dbReference type="EMBL" id="AYYN01000028">
    <property type="protein sequence ID" value="KRM76909.1"/>
    <property type="molecule type" value="Genomic_DNA"/>
</dbReference>
<dbReference type="PANTHER" id="PTHR30290">
    <property type="entry name" value="PERIPLASMIC BINDING COMPONENT OF ABC TRANSPORTER"/>
    <property type="match status" value="1"/>
</dbReference>
<dbReference type="PATRIC" id="fig|1423772.3.peg.1377"/>
<proteinExistence type="predicted"/>
<organism evidence="2 3">
    <name type="scientific">Ligilactobacillus murinus DSM 20452 = NBRC 14221</name>
    <dbReference type="NCBI Taxonomy" id="1423772"/>
    <lineage>
        <taxon>Bacteria</taxon>
        <taxon>Bacillati</taxon>
        <taxon>Bacillota</taxon>
        <taxon>Bacilli</taxon>
        <taxon>Lactobacillales</taxon>
        <taxon>Lactobacillaceae</taxon>
        <taxon>Ligilactobacillus</taxon>
    </lineage>
</organism>
<dbReference type="GO" id="GO:0042597">
    <property type="term" value="C:periplasmic space"/>
    <property type="evidence" value="ECO:0007669"/>
    <property type="project" value="UniProtKB-ARBA"/>
</dbReference>
<evidence type="ECO:0000313" key="3">
    <source>
        <dbReference type="Proteomes" id="UP000051612"/>
    </source>
</evidence>
<dbReference type="InterPro" id="IPR030678">
    <property type="entry name" value="Peptide/Ni-bd"/>
</dbReference>
<protein>
    <submittedName>
        <fullName evidence="2">ABC-type oligopeptide transport system, periplasmic component</fullName>
    </submittedName>
</protein>
<dbReference type="Gene3D" id="3.10.105.10">
    <property type="entry name" value="Dipeptide-binding Protein, Domain 3"/>
    <property type="match status" value="1"/>
</dbReference>
<dbReference type="SUPFAM" id="SSF53850">
    <property type="entry name" value="Periplasmic binding protein-like II"/>
    <property type="match status" value="1"/>
</dbReference>
<dbReference type="Pfam" id="PF00496">
    <property type="entry name" value="SBP_bac_5"/>
    <property type="match status" value="1"/>
</dbReference>
<reference evidence="2 3" key="1">
    <citation type="journal article" date="2015" name="Genome Announc.">
        <title>Expanding the biotechnology potential of lactobacilli through comparative genomics of 213 strains and associated genera.</title>
        <authorList>
            <person name="Sun Z."/>
            <person name="Harris H.M."/>
            <person name="McCann A."/>
            <person name="Guo C."/>
            <person name="Argimon S."/>
            <person name="Zhang W."/>
            <person name="Yang X."/>
            <person name="Jeffery I.B."/>
            <person name="Cooney J.C."/>
            <person name="Kagawa T.F."/>
            <person name="Liu W."/>
            <person name="Song Y."/>
            <person name="Salvetti E."/>
            <person name="Wrobel A."/>
            <person name="Rasinkangas P."/>
            <person name="Parkhill J."/>
            <person name="Rea M.C."/>
            <person name="O'Sullivan O."/>
            <person name="Ritari J."/>
            <person name="Douillard F.P."/>
            <person name="Paul Ross R."/>
            <person name="Yang R."/>
            <person name="Briner A.E."/>
            <person name="Felis G.E."/>
            <person name="de Vos W.M."/>
            <person name="Barrangou R."/>
            <person name="Klaenhammer T.R."/>
            <person name="Caufield P.W."/>
            <person name="Cui Y."/>
            <person name="Zhang H."/>
            <person name="O'Toole P.W."/>
        </authorList>
    </citation>
    <scope>NUCLEOTIDE SEQUENCE [LARGE SCALE GENOMIC DNA]</scope>
    <source>
        <strain evidence="2 3">DSM 20452</strain>
    </source>
</reference>
<name>A0A0R2BC54_9LACO</name>
<dbReference type="InterPro" id="IPR039424">
    <property type="entry name" value="SBP_5"/>
</dbReference>
<dbReference type="AlphaFoldDB" id="A0A0R2BC54"/>
<accession>A0A0R2BC54</accession>